<accession>A0ABS7ZQ23</accession>
<evidence type="ECO:0000313" key="3">
    <source>
        <dbReference type="Proteomes" id="UP000714380"/>
    </source>
</evidence>
<evidence type="ECO:0000313" key="2">
    <source>
        <dbReference type="EMBL" id="MCA6063288.1"/>
    </source>
</evidence>
<comment type="caution">
    <text evidence="2">The sequence shown here is derived from an EMBL/GenBank/DDBJ whole genome shotgun (WGS) entry which is preliminary data.</text>
</comment>
<proteinExistence type="predicted"/>
<dbReference type="Proteomes" id="UP000714380">
    <property type="component" value="Unassembled WGS sequence"/>
</dbReference>
<protein>
    <submittedName>
        <fullName evidence="2">Uncharacterized protein</fullName>
    </submittedName>
</protein>
<name>A0ABS7ZQ23_9GAMM</name>
<organism evidence="2 3">
    <name type="scientific">Thalassolituus marinus</name>
    <dbReference type="NCBI Taxonomy" id="671053"/>
    <lineage>
        <taxon>Bacteria</taxon>
        <taxon>Pseudomonadati</taxon>
        <taxon>Pseudomonadota</taxon>
        <taxon>Gammaproteobacteria</taxon>
        <taxon>Oceanospirillales</taxon>
        <taxon>Oceanospirillaceae</taxon>
        <taxon>Thalassolituus</taxon>
    </lineage>
</organism>
<reference evidence="2 3" key="1">
    <citation type="submission" date="2020-12" db="EMBL/GenBank/DDBJ databases">
        <title>Novel Thalassolituus-related marine hydrocarbonoclastic bacteria mediated algae-derived hydrocarbons mineralization in twilight zone of the northern South China Sea.</title>
        <authorList>
            <person name="Dong C."/>
        </authorList>
    </citation>
    <scope>NUCLEOTIDE SEQUENCE [LARGE SCALE GENOMIC DNA]</scope>
    <source>
        <strain evidence="2 3">IMCC1826</strain>
    </source>
</reference>
<gene>
    <name evidence="2" type="ORF">I9W95_06675</name>
</gene>
<keyword evidence="1" id="KW-0175">Coiled coil</keyword>
<dbReference type="RefSeq" id="WP_225673145.1">
    <property type="nucleotide sequence ID" value="NZ_JAEDAH010000032.1"/>
</dbReference>
<evidence type="ECO:0000256" key="1">
    <source>
        <dbReference type="SAM" id="Coils"/>
    </source>
</evidence>
<feature type="coiled-coil region" evidence="1">
    <location>
        <begin position="6"/>
        <end position="61"/>
    </location>
</feature>
<dbReference type="EMBL" id="JAEDAH010000032">
    <property type="protein sequence ID" value="MCA6063288.1"/>
    <property type="molecule type" value="Genomic_DNA"/>
</dbReference>
<keyword evidence="3" id="KW-1185">Reference proteome</keyword>
<sequence length="65" mass="7913">MDDIKQQQVKRQIRRALTDIEEMKQQLAGVRQCCQELAQTMRQIREESEKARENARRRQQMKRVI</sequence>